<dbReference type="EMBL" id="CP084389">
    <property type="protein sequence ID" value="UZX29692.1"/>
    <property type="molecule type" value="Genomic_DNA"/>
</dbReference>
<dbReference type="AlphaFoldDB" id="A0AA47GGX9"/>
<proteinExistence type="predicted"/>
<reference evidence="1" key="1">
    <citation type="submission" date="2021-09" db="EMBL/GenBank/DDBJ databases">
        <title>Lactobacillus species from Apis mellifera, Switzerland.</title>
        <authorList>
            <person name="Pfister J."/>
            <person name="Brown A."/>
            <person name="Neumann P."/>
            <person name="Collaud A."/>
            <person name="Retschnig G."/>
            <person name="Perreten V."/>
        </authorList>
    </citation>
    <scope>NUCLEOTIDE SEQUENCE</scope>
    <source>
        <strain evidence="1">IBH002</strain>
    </source>
</reference>
<sequence>MGKLSRQSAKTIDIFSCTNNFLGAITVKSNIHFDEEANENDYFWQSTAKLAIANPVIIFTKVEHAKEPKKAEYPVRLNLTGYFACKLLLKYN</sequence>
<evidence type="ECO:0000313" key="2">
    <source>
        <dbReference type="Proteomes" id="UP001164557"/>
    </source>
</evidence>
<protein>
    <submittedName>
        <fullName evidence="1">Uncharacterized protein</fullName>
    </submittedName>
</protein>
<evidence type="ECO:0000313" key="1">
    <source>
        <dbReference type="EMBL" id="UZX29692.1"/>
    </source>
</evidence>
<organism evidence="1 2">
    <name type="scientific">Lactobacillus helsingborgensis</name>
    <dbReference type="NCBI Taxonomy" id="1218494"/>
    <lineage>
        <taxon>Bacteria</taxon>
        <taxon>Bacillati</taxon>
        <taxon>Bacillota</taxon>
        <taxon>Bacilli</taxon>
        <taxon>Lactobacillales</taxon>
        <taxon>Lactobacillaceae</taxon>
        <taxon>Lactobacillus</taxon>
    </lineage>
</organism>
<dbReference type="RefSeq" id="WP_046326487.1">
    <property type="nucleotide sequence ID" value="NZ_CP084389.1"/>
</dbReference>
<dbReference type="Proteomes" id="UP001164557">
    <property type="component" value="Chromosome"/>
</dbReference>
<accession>A0AA47GGX9</accession>
<gene>
    <name evidence="1" type="ORF">LDX53_00140</name>
</gene>
<keyword evidence="2" id="KW-1185">Reference proteome</keyword>
<name>A0AA47GGX9_9LACO</name>